<sequence length="100" mass="11899">MKDLATYNMLKNVTLADVIRIVIENDNLDINIVNEEKEVYYTSKDLIDLYPNIFSKYKLARYIKEENFPVIKDGKERFFPKSSVEKWLENKNNQAMFRGI</sequence>
<dbReference type="Proteomes" id="UP000824232">
    <property type="component" value="Unassembled WGS sequence"/>
</dbReference>
<evidence type="ECO:0000313" key="1">
    <source>
        <dbReference type="EMBL" id="HIR58590.1"/>
    </source>
</evidence>
<reference evidence="1" key="2">
    <citation type="journal article" date="2021" name="PeerJ">
        <title>Extensive microbial diversity within the chicken gut microbiome revealed by metagenomics and culture.</title>
        <authorList>
            <person name="Gilroy R."/>
            <person name="Ravi A."/>
            <person name="Getino M."/>
            <person name="Pursley I."/>
            <person name="Horton D.L."/>
            <person name="Alikhan N.F."/>
            <person name="Baker D."/>
            <person name="Gharbi K."/>
            <person name="Hall N."/>
            <person name="Watson M."/>
            <person name="Adriaenssens E.M."/>
            <person name="Foster-Nyarko E."/>
            <person name="Jarju S."/>
            <person name="Secka A."/>
            <person name="Antonio M."/>
            <person name="Oren A."/>
            <person name="Chaudhuri R.R."/>
            <person name="La Ragione R."/>
            <person name="Hildebrand F."/>
            <person name="Pallen M.J."/>
        </authorList>
    </citation>
    <scope>NUCLEOTIDE SEQUENCE</scope>
    <source>
        <strain evidence="1">CHK184-20233</strain>
    </source>
</reference>
<comment type="caution">
    <text evidence="1">The sequence shown here is derived from an EMBL/GenBank/DDBJ whole genome shotgun (WGS) entry which is preliminary data.</text>
</comment>
<dbReference type="AlphaFoldDB" id="A0A9D1DT33"/>
<protein>
    <submittedName>
        <fullName evidence="1">Helix-turn-helix domain-containing protein</fullName>
    </submittedName>
</protein>
<evidence type="ECO:0000313" key="2">
    <source>
        <dbReference type="Proteomes" id="UP000824232"/>
    </source>
</evidence>
<reference evidence="1" key="1">
    <citation type="submission" date="2020-10" db="EMBL/GenBank/DDBJ databases">
        <authorList>
            <person name="Gilroy R."/>
        </authorList>
    </citation>
    <scope>NUCLEOTIDE SEQUENCE</scope>
    <source>
        <strain evidence="1">CHK184-20233</strain>
    </source>
</reference>
<name>A0A9D1DT33_9FIRM</name>
<accession>A0A9D1DT33</accession>
<organism evidence="1 2">
    <name type="scientific">Candidatus Onthousia excrementipullorum</name>
    <dbReference type="NCBI Taxonomy" id="2840884"/>
    <lineage>
        <taxon>Bacteria</taxon>
        <taxon>Bacillati</taxon>
        <taxon>Bacillota</taxon>
        <taxon>Bacilli</taxon>
        <taxon>Candidatus Onthousia</taxon>
    </lineage>
</organism>
<proteinExistence type="predicted"/>
<dbReference type="EMBL" id="DVHC01000012">
    <property type="protein sequence ID" value="HIR58590.1"/>
    <property type="molecule type" value="Genomic_DNA"/>
</dbReference>
<gene>
    <name evidence="1" type="ORF">IAB38_00920</name>
</gene>